<dbReference type="InterPro" id="IPR000639">
    <property type="entry name" value="Epox_hydrolase-like"/>
</dbReference>
<dbReference type="Gene3D" id="3.40.50.1820">
    <property type="entry name" value="alpha/beta hydrolase"/>
    <property type="match status" value="1"/>
</dbReference>
<dbReference type="InterPro" id="IPR029058">
    <property type="entry name" value="AB_hydrolase_fold"/>
</dbReference>
<sequence>MRRRYSCPSLRHVRSRHADFSLLSLKGNTMTNPSTSHWVEVEHARLHVEEAGEGEPITMLHGFLVDSGQWNNEFAALADSHHVIRYDARGFGRSTIEPGRYAHHEDLAAVLDACNVQRTALLACSGGAATALDFSLAHPERVSALIFVGAGYWGRFANSTPAARAFGQALASFDVNGLIDSSLRAFTDGPRRAQSDVDVAVRNHVEAMTTHLFKRNISYWTFATRDQRTPKPAALDRLHEVDAPTVLIVGREDQIEVHHLAKELRDGMPRARMIVAQGAGHHANLEAPAQVLGIVRDALSEAALRD</sequence>
<feature type="domain" description="AB hydrolase-1" evidence="2">
    <location>
        <begin position="56"/>
        <end position="288"/>
    </location>
</feature>
<gene>
    <name evidence="3" type="ORF">DWU98_15345</name>
</gene>
<keyword evidence="1 3" id="KW-0378">Hydrolase</keyword>
<dbReference type="GO" id="GO:0016020">
    <property type="term" value="C:membrane"/>
    <property type="evidence" value="ECO:0007669"/>
    <property type="project" value="TreeGrafter"/>
</dbReference>
<name>A0A370WUT7_9GAMM</name>
<dbReference type="Pfam" id="PF00561">
    <property type="entry name" value="Abhydrolase_1"/>
    <property type="match status" value="1"/>
</dbReference>
<dbReference type="InterPro" id="IPR050266">
    <property type="entry name" value="AB_hydrolase_sf"/>
</dbReference>
<dbReference type="SUPFAM" id="SSF53474">
    <property type="entry name" value="alpha/beta-Hydrolases"/>
    <property type="match status" value="1"/>
</dbReference>
<dbReference type="PRINTS" id="PR00111">
    <property type="entry name" value="ABHYDROLASE"/>
</dbReference>
<evidence type="ECO:0000313" key="3">
    <source>
        <dbReference type="EMBL" id="RDS79821.1"/>
    </source>
</evidence>
<evidence type="ECO:0000256" key="1">
    <source>
        <dbReference type="ARBA" id="ARBA00022801"/>
    </source>
</evidence>
<protein>
    <submittedName>
        <fullName evidence="3">Alpha/beta hydrolase</fullName>
    </submittedName>
</protein>
<evidence type="ECO:0000313" key="4">
    <source>
        <dbReference type="Proteomes" id="UP000254258"/>
    </source>
</evidence>
<accession>A0A370WUT7</accession>
<dbReference type="InterPro" id="IPR000073">
    <property type="entry name" value="AB_hydrolase_1"/>
</dbReference>
<dbReference type="PANTHER" id="PTHR43798">
    <property type="entry name" value="MONOACYLGLYCEROL LIPASE"/>
    <property type="match status" value="1"/>
</dbReference>
<organism evidence="3 4">
    <name type="scientific">Dyella monticola</name>
    <dbReference type="NCBI Taxonomy" id="1927958"/>
    <lineage>
        <taxon>Bacteria</taxon>
        <taxon>Pseudomonadati</taxon>
        <taxon>Pseudomonadota</taxon>
        <taxon>Gammaproteobacteria</taxon>
        <taxon>Lysobacterales</taxon>
        <taxon>Rhodanobacteraceae</taxon>
        <taxon>Dyella</taxon>
    </lineage>
</organism>
<reference evidence="3 4" key="1">
    <citation type="submission" date="2018-07" db="EMBL/GenBank/DDBJ databases">
        <title>Dyella monticola sp. nov. and Dyella psychrodurans sp. nov. isolated from monsoon evergreen broad-leaved forest soil of Dinghu Mountain, China.</title>
        <authorList>
            <person name="Gao Z."/>
            <person name="Qiu L."/>
        </authorList>
    </citation>
    <scope>NUCLEOTIDE SEQUENCE [LARGE SCALE GENOMIC DNA]</scope>
    <source>
        <strain evidence="3 4">4G-K06</strain>
    </source>
</reference>
<comment type="caution">
    <text evidence="3">The sequence shown here is derived from an EMBL/GenBank/DDBJ whole genome shotgun (WGS) entry which is preliminary data.</text>
</comment>
<dbReference type="AlphaFoldDB" id="A0A370WUT7"/>
<dbReference type="PANTHER" id="PTHR43798:SF31">
    <property type="entry name" value="AB HYDROLASE SUPERFAMILY PROTEIN YCLE"/>
    <property type="match status" value="1"/>
</dbReference>
<dbReference type="Proteomes" id="UP000254258">
    <property type="component" value="Unassembled WGS sequence"/>
</dbReference>
<dbReference type="GO" id="GO:0016787">
    <property type="term" value="F:hydrolase activity"/>
    <property type="evidence" value="ECO:0007669"/>
    <property type="project" value="UniProtKB-KW"/>
</dbReference>
<dbReference type="EMBL" id="QRBE01000010">
    <property type="protein sequence ID" value="RDS79821.1"/>
    <property type="molecule type" value="Genomic_DNA"/>
</dbReference>
<dbReference type="PRINTS" id="PR00412">
    <property type="entry name" value="EPOXHYDRLASE"/>
</dbReference>
<keyword evidence="4" id="KW-1185">Reference proteome</keyword>
<evidence type="ECO:0000259" key="2">
    <source>
        <dbReference type="Pfam" id="PF00561"/>
    </source>
</evidence>
<proteinExistence type="predicted"/>